<dbReference type="AlphaFoldDB" id="A0A1J3IK41"/>
<dbReference type="PANTHER" id="PTHR47936:SF1">
    <property type="entry name" value="PENTATRICOPEPTIDE REPEAT-CONTAINING PROTEIN GUN1, CHLOROPLASTIC"/>
    <property type="match status" value="1"/>
</dbReference>
<protein>
    <submittedName>
        <fullName evidence="4">Pentatricopeptide repeat-containing protein, chloroplastic</fullName>
    </submittedName>
</protein>
<dbReference type="GO" id="GO:0009507">
    <property type="term" value="C:chloroplast"/>
    <property type="evidence" value="ECO:0007669"/>
    <property type="project" value="TreeGrafter"/>
</dbReference>
<keyword evidence="2" id="KW-0677">Repeat</keyword>
<feature type="repeat" description="PPR" evidence="3">
    <location>
        <begin position="79"/>
        <end position="113"/>
    </location>
</feature>
<reference evidence="4" key="1">
    <citation type="submission" date="2016-07" db="EMBL/GenBank/DDBJ databases">
        <title>De novo transcriptome assembly of four accessions of the metal hyperaccumulator plant Noccaea caerulescens.</title>
        <authorList>
            <person name="Blande D."/>
            <person name="Halimaa P."/>
            <person name="Tervahauta A.I."/>
            <person name="Aarts M.G."/>
            <person name="Karenlampi S.O."/>
        </authorList>
    </citation>
    <scope>NUCLEOTIDE SEQUENCE</scope>
</reference>
<dbReference type="PROSITE" id="PS51375">
    <property type="entry name" value="PPR"/>
    <property type="match status" value="1"/>
</dbReference>
<evidence type="ECO:0000256" key="1">
    <source>
        <dbReference type="ARBA" id="ARBA00007626"/>
    </source>
</evidence>
<name>A0A1J3IK41_NOCCA</name>
<accession>A0A1J3IK41</accession>
<dbReference type="Pfam" id="PF01535">
    <property type="entry name" value="PPR"/>
    <property type="match status" value="3"/>
</dbReference>
<dbReference type="Pfam" id="PF13041">
    <property type="entry name" value="PPR_2"/>
    <property type="match status" value="1"/>
</dbReference>
<proteinExistence type="inferred from homology"/>
<organism evidence="4">
    <name type="scientific">Noccaea caerulescens</name>
    <name type="common">Alpine penny-cress</name>
    <name type="synonym">Thlaspi caerulescens</name>
    <dbReference type="NCBI Taxonomy" id="107243"/>
    <lineage>
        <taxon>Eukaryota</taxon>
        <taxon>Viridiplantae</taxon>
        <taxon>Streptophyta</taxon>
        <taxon>Embryophyta</taxon>
        <taxon>Tracheophyta</taxon>
        <taxon>Spermatophyta</taxon>
        <taxon>Magnoliopsida</taxon>
        <taxon>eudicotyledons</taxon>
        <taxon>Gunneridae</taxon>
        <taxon>Pentapetalae</taxon>
        <taxon>rosids</taxon>
        <taxon>malvids</taxon>
        <taxon>Brassicales</taxon>
        <taxon>Brassicaceae</taxon>
        <taxon>Coluteocarpeae</taxon>
        <taxon>Noccaea</taxon>
    </lineage>
</organism>
<dbReference type="NCBIfam" id="TIGR00756">
    <property type="entry name" value="PPR"/>
    <property type="match status" value="2"/>
</dbReference>
<dbReference type="InterPro" id="IPR011990">
    <property type="entry name" value="TPR-like_helical_dom_sf"/>
</dbReference>
<dbReference type="Gene3D" id="1.25.40.10">
    <property type="entry name" value="Tetratricopeptide repeat domain"/>
    <property type="match status" value="1"/>
</dbReference>
<sequence>MMLEFGVRPNVATIGMLMSLYQKNWNADEAEFAFSHMRKFGIVCESAYSAMITIYTRLRLYGKAEEVIHLMKEDRVKLRPENWLVMLNAYSQQGKMEQAESVLISMEADGFAPSIIAYNTLITGYGKVTYTNLVTALRRNDEFLEAIKWSLWMKQMGI</sequence>
<dbReference type="PANTHER" id="PTHR47936">
    <property type="entry name" value="PPR_LONG DOMAIN-CONTAINING PROTEIN"/>
    <property type="match status" value="1"/>
</dbReference>
<dbReference type="InterPro" id="IPR002885">
    <property type="entry name" value="PPR_rpt"/>
</dbReference>
<evidence type="ECO:0000256" key="3">
    <source>
        <dbReference type="PROSITE-ProRule" id="PRU00708"/>
    </source>
</evidence>
<dbReference type="EMBL" id="GEVM01025215">
    <property type="protein sequence ID" value="JAU80723.1"/>
    <property type="molecule type" value="Transcribed_RNA"/>
</dbReference>
<comment type="similarity">
    <text evidence="1">Belongs to the PPR family. P subfamily.</text>
</comment>
<dbReference type="GO" id="GO:0031930">
    <property type="term" value="P:mitochondria-nucleus signaling pathway"/>
    <property type="evidence" value="ECO:0007669"/>
    <property type="project" value="TreeGrafter"/>
</dbReference>
<evidence type="ECO:0000313" key="4">
    <source>
        <dbReference type="EMBL" id="JAU80723.1"/>
    </source>
</evidence>
<evidence type="ECO:0000256" key="2">
    <source>
        <dbReference type="ARBA" id="ARBA00022737"/>
    </source>
</evidence>
<gene>
    <name evidence="4" type="ORF">MP_TR22283_c13_g1_i1_g.63972</name>
</gene>
<dbReference type="GO" id="GO:0010019">
    <property type="term" value="P:chloroplast-nucleus signaling pathway"/>
    <property type="evidence" value="ECO:0007669"/>
    <property type="project" value="TreeGrafter"/>
</dbReference>